<dbReference type="SUPFAM" id="SSF46785">
    <property type="entry name" value="Winged helix' DNA-binding domain"/>
    <property type="match status" value="1"/>
</dbReference>
<feature type="domain" description="HTH lysR-type" evidence="5">
    <location>
        <begin position="1"/>
        <end position="59"/>
    </location>
</feature>
<dbReference type="InterPro" id="IPR005119">
    <property type="entry name" value="LysR_subst-bd"/>
</dbReference>
<dbReference type="RefSeq" id="WP_093223795.1">
    <property type="nucleotide sequence ID" value="NZ_LT629803.1"/>
</dbReference>
<dbReference type="EMBL" id="RRZK01000009">
    <property type="protein sequence ID" value="TDB64914.1"/>
    <property type="molecule type" value="Genomic_DNA"/>
</dbReference>
<evidence type="ECO:0000256" key="2">
    <source>
        <dbReference type="ARBA" id="ARBA00023015"/>
    </source>
</evidence>
<keyword evidence="4" id="KW-0804">Transcription</keyword>
<dbReference type="InterPro" id="IPR058163">
    <property type="entry name" value="LysR-type_TF_proteobact-type"/>
</dbReference>
<dbReference type="InterPro" id="IPR000847">
    <property type="entry name" value="LysR_HTH_N"/>
</dbReference>
<evidence type="ECO:0000256" key="3">
    <source>
        <dbReference type="ARBA" id="ARBA00023125"/>
    </source>
</evidence>
<proteinExistence type="inferred from homology"/>
<dbReference type="PANTHER" id="PTHR30537:SF58">
    <property type="entry name" value="HTH-TYPE TRANSCRIPTIONAL REGULATOR PERR"/>
    <property type="match status" value="1"/>
</dbReference>
<dbReference type="GO" id="GO:0003700">
    <property type="term" value="F:DNA-binding transcription factor activity"/>
    <property type="evidence" value="ECO:0007669"/>
    <property type="project" value="InterPro"/>
</dbReference>
<gene>
    <name evidence="6" type="ORF">EIY72_10880</name>
</gene>
<keyword evidence="7" id="KW-1185">Reference proteome</keyword>
<dbReference type="SUPFAM" id="SSF53850">
    <property type="entry name" value="Periplasmic binding protein-like II"/>
    <property type="match status" value="1"/>
</dbReference>
<dbReference type="Proteomes" id="UP000295254">
    <property type="component" value="Unassembled WGS sequence"/>
</dbReference>
<evidence type="ECO:0000259" key="5">
    <source>
        <dbReference type="PROSITE" id="PS50931"/>
    </source>
</evidence>
<protein>
    <submittedName>
        <fullName evidence="6">LysR family transcriptional regulator</fullName>
    </submittedName>
</protein>
<dbReference type="Gene3D" id="3.40.190.290">
    <property type="match status" value="1"/>
</dbReference>
<name>A0A1H2NV53_PSEVA</name>
<keyword evidence="2" id="KW-0805">Transcription regulation</keyword>
<dbReference type="PANTHER" id="PTHR30537">
    <property type="entry name" value="HTH-TYPE TRANSCRIPTIONAL REGULATOR"/>
    <property type="match status" value="1"/>
</dbReference>
<dbReference type="PROSITE" id="PS50931">
    <property type="entry name" value="HTH_LYSR"/>
    <property type="match status" value="1"/>
</dbReference>
<dbReference type="GO" id="GO:0006351">
    <property type="term" value="P:DNA-templated transcription"/>
    <property type="evidence" value="ECO:0007669"/>
    <property type="project" value="TreeGrafter"/>
</dbReference>
<dbReference type="FunFam" id="1.10.10.10:FF:000001">
    <property type="entry name" value="LysR family transcriptional regulator"/>
    <property type="match status" value="1"/>
</dbReference>
<evidence type="ECO:0000256" key="1">
    <source>
        <dbReference type="ARBA" id="ARBA00009437"/>
    </source>
</evidence>
<evidence type="ECO:0000313" key="7">
    <source>
        <dbReference type="Proteomes" id="UP000295254"/>
    </source>
</evidence>
<dbReference type="STRING" id="95300.SAMN05216558_3047"/>
<sequence>MDNYSQLLAFLWATEHGNFSAASRAHGLTPSAISKLISRLEDRLQVRLFQRGTRSLSLTEEGAAYLVSARAVINAMAEADSLAEAFPTRVSGMLRIHTMSTFAKHQIIPWLPEFLAAYPGLTIDIQIGAQFSDQFDQGLDLAIHSGVLPDSTRIARKIGQSRWIICASPDYLARHGTPEHPQQLLEHTCFSFGFNSVWNDWDFLIDGNPTRVPVIPKATFAQGDLLRDLALSGAGIVRLAEFHIGQDIHEGRLIPLLQNHSPDNFEPIYMIYTNRKHLSPRIRVFRDFLEQKLAQSPWNTRQS</sequence>
<evidence type="ECO:0000256" key="4">
    <source>
        <dbReference type="ARBA" id="ARBA00023163"/>
    </source>
</evidence>
<dbReference type="AlphaFoldDB" id="A0A1H2NV53"/>
<dbReference type="OrthoDB" id="9786526at2"/>
<dbReference type="Gene3D" id="1.10.10.10">
    <property type="entry name" value="Winged helix-like DNA-binding domain superfamily/Winged helix DNA-binding domain"/>
    <property type="match status" value="1"/>
</dbReference>
<dbReference type="GO" id="GO:0043565">
    <property type="term" value="F:sequence-specific DNA binding"/>
    <property type="evidence" value="ECO:0007669"/>
    <property type="project" value="TreeGrafter"/>
</dbReference>
<accession>A0A1H2NV53</accession>
<reference evidence="7" key="1">
    <citation type="journal article" date="2019" name="bioRxiv">
        <title>Bacterially produced spermidine induces plant systemic susceptibility to pathogens.</title>
        <authorList>
            <person name="Melnyk R.A."/>
            <person name="Beskrovnaya P.A."/>
            <person name="Liu Z."/>
            <person name="Song Y."/>
            <person name="Haney C.H."/>
        </authorList>
    </citation>
    <scope>NUCLEOTIDE SEQUENCE [LARGE SCALE GENOMIC DNA]</scope>
    <source>
        <strain evidence="7">Dha-51</strain>
    </source>
</reference>
<dbReference type="InterPro" id="IPR036390">
    <property type="entry name" value="WH_DNA-bd_sf"/>
</dbReference>
<organism evidence="6 7">
    <name type="scientific">Pseudomonas vancouverensis</name>
    <dbReference type="NCBI Taxonomy" id="95300"/>
    <lineage>
        <taxon>Bacteria</taxon>
        <taxon>Pseudomonadati</taxon>
        <taxon>Pseudomonadota</taxon>
        <taxon>Gammaproteobacteria</taxon>
        <taxon>Pseudomonadales</taxon>
        <taxon>Pseudomonadaceae</taxon>
        <taxon>Pseudomonas</taxon>
    </lineage>
</organism>
<evidence type="ECO:0000313" key="6">
    <source>
        <dbReference type="EMBL" id="TDB64914.1"/>
    </source>
</evidence>
<keyword evidence="3" id="KW-0238">DNA-binding</keyword>
<comment type="caution">
    <text evidence="6">The sequence shown here is derived from an EMBL/GenBank/DDBJ whole genome shotgun (WGS) entry which is preliminary data.</text>
</comment>
<dbReference type="Pfam" id="PF03466">
    <property type="entry name" value="LysR_substrate"/>
    <property type="match status" value="1"/>
</dbReference>
<dbReference type="Pfam" id="PF00126">
    <property type="entry name" value="HTH_1"/>
    <property type="match status" value="1"/>
</dbReference>
<dbReference type="InterPro" id="IPR036388">
    <property type="entry name" value="WH-like_DNA-bd_sf"/>
</dbReference>
<dbReference type="CDD" id="cd08422">
    <property type="entry name" value="PBP2_CrgA_like"/>
    <property type="match status" value="1"/>
</dbReference>
<comment type="similarity">
    <text evidence="1">Belongs to the LysR transcriptional regulatory family.</text>
</comment>